<evidence type="ECO:0000256" key="3">
    <source>
        <dbReference type="PROSITE-ProRule" id="PRU00124"/>
    </source>
</evidence>
<dbReference type="GO" id="GO:0006508">
    <property type="term" value="P:proteolysis"/>
    <property type="evidence" value="ECO:0007669"/>
    <property type="project" value="InterPro"/>
</dbReference>
<dbReference type="InterPro" id="IPR036055">
    <property type="entry name" value="LDL_receptor-like_sf"/>
</dbReference>
<feature type="disulfide bond" evidence="3">
    <location>
        <begin position="313"/>
        <end position="328"/>
    </location>
</feature>
<sequence>MGIRVPRVVHGTSSYSPYQVSLVDTDMGMHFCGGSILNSFIILTAAHCLYRPSRGKELPSLNNPRMPNEIRVVAGQYSLQWPDVTEQTRYVSEFVVHPAYFSILENDIALLQLSEPLNITRSVHPVQLPILDREFKGNITVFGWGVDTMYDAKSYVAHDTLQMGEMSIIPKSRCDLLMLLNSRLPTIPTRFAASSMICGWSNSTTVCKGDSGSGAVCRDCPPPPPVVEGMESTGGEDGSKCVDLLCGINSWGGGKNDCLIDEFGDLIKPPPPAVFTKVSTFVYWISHVLHTELEVKGHFLCDNLQYVVQSRRCDGKLDCLDGSDEQNCTKSGSTTTESSFIHNSISTQMNEITPTTTRNNNDGNALIITKKT</sequence>
<dbReference type="PROSITE" id="PS50240">
    <property type="entry name" value="TRYPSIN_DOM"/>
    <property type="match status" value="1"/>
</dbReference>
<dbReference type="PANTHER" id="PTHR24256">
    <property type="entry name" value="TRYPTASE-RELATED"/>
    <property type="match status" value="1"/>
</dbReference>
<comment type="caution">
    <text evidence="5">The sequence shown here is derived from an EMBL/GenBank/DDBJ whole genome shotgun (WGS) entry which is preliminary data.</text>
</comment>
<dbReference type="EMBL" id="LNIX01000001">
    <property type="protein sequence ID" value="OXA64077.1"/>
    <property type="molecule type" value="Genomic_DNA"/>
</dbReference>
<name>A0A226F3P8_FOLCA</name>
<dbReference type="InterPro" id="IPR043504">
    <property type="entry name" value="Peptidase_S1_PA_chymotrypsin"/>
</dbReference>
<dbReference type="PRINTS" id="PR00722">
    <property type="entry name" value="CHYMOTRYPSIN"/>
</dbReference>
<dbReference type="SUPFAM" id="SSF57424">
    <property type="entry name" value="LDL receptor-like module"/>
    <property type="match status" value="1"/>
</dbReference>
<accession>A0A226F3P8</accession>
<dbReference type="Pfam" id="PF00057">
    <property type="entry name" value="Ldl_recept_a"/>
    <property type="match status" value="1"/>
</dbReference>
<dbReference type="Gene3D" id="4.10.400.10">
    <property type="entry name" value="Low-density Lipoprotein Receptor"/>
    <property type="match status" value="1"/>
</dbReference>
<dbReference type="InterPro" id="IPR009003">
    <property type="entry name" value="Peptidase_S1_PA"/>
</dbReference>
<feature type="domain" description="Peptidase S1" evidence="4">
    <location>
        <begin position="8"/>
        <end position="290"/>
    </location>
</feature>
<evidence type="ECO:0000313" key="5">
    <source>
        <dbReference type="EMBL" id="OXA64077.1"/>
    </source>
</evidence>
<dbReference type="InterPro" id="IPR001314">
    <property type="entry name" value="Peptidase_S1A"/>
</dbReference>
<proteinExistence type="inferred from homology"/>
<comment type="similarity">
    <text evidence="2">Belongs to the peptidase S1 family. CLIP subfamily.</text>
</comment>
<dbReference type="InterPro" id="IPR051487">
    <property type="entry name" value="Ser/Thr_Proteases_Immune/Dev"/>
</dbReference>
<evidence type="ECO:0000259" key="4">
    <source>
        <dbReference type="PROSITE" id="PS50240"/>
    </source>
</evidence>
<organism evidence="5 6">
    <name type="scientific">Folsomia candida</name>
    <name type="common">Springtail</name>
    <dbReference type="NCBI Taxonomy" id="158441"/>
    <lineage>
        <taxon>Eukaryota</taxon>
        <taxon>Metazoa</taxon>
        <taxon>Ecdysozoa</taxon>
        <taxon>Arthropoda</taxon>
        <taxon>Hexapoda</taxon>
        <taxon>Collembola</taxon>
        <taxon>Entomobryomorpha</taxon>
        <taxon>Isotomoidea</taxon>
        <taxon>Isotomidae</taxon>
        <taxon>Proisotominae</taxon>
        <taxon>Folsomia</taxon>
    </lineage>
</organism>
<feature type="disulfide bond" evidence="3">
    <location>
        <begin position="301"/>
        <end position="319"/>
    </location>
</feature>
<gene>
    <name evidence="5" type="ORF">Fcan01_01298</name>
</gene>
<dbReference type="CDD" id="cd00112">
    <property type="entry name" value="LDLa"/>
    <property type="match status" value="1"/>
</dbReference>
<dbReference type="STRING" id="158441.A0A226F3P8"/>
<keyword evidence="6" id="KW-1185">Reference proteome</keyword>
<dbReference type="SMART" id="SM00192">
    <property type="entry name" value="LDLa"/>
    <property type="match status" value="1"/>
</dbReference>
<dbReference type="PROSITE" id="PS50068">
    <property type="entry name" value="LDLRA_2"/>
    <property type="match status" value="1"/>
</dbReference>
<dbReference type="AlphaFoldDB" id="A0A226F3P8"/>
<reference evidence="5 6" key="1">
    <citation type="submission" date="2015-12" db="EMBL/GenBank/DDBJ databases">
        <title>The genome of Folsomia candida.</title>
        <authorList>
            <person name="Faddeeva A."/>
            <person name="Derks M.F."/>
            <person name="Anvar Y."/>
            <person name="Smit S."/>
            <person name="Van Straalen N."/>
            <person name="Roelofs D."/>
        </authorList>
    </citation>
    <scope>NUCLEOTIDE SEQUENCE [LARGE SCALE GENOMIC DNA]</scope>
    <source>
        <strain evidence="5 6">VU population</strain>
        <tissue evidence="5">Whole body</tissue>
    </source>
</reference>
<evidence type="ECO:0000313" key="6">
    <source>
        <dbReference type="Proteomes" id="UP000198287"/>
    </source>
</evidence>
<dbReference type="InterPro" id="IPR018114">
    <property type="entry name" value="TRYPSIN_HIS"/>
</dbReference>
<dbReference type="OrthoDB" id="10061449at2759"/>
<dbReference type="PROSITE" id="PS00134">
    <property type="entry name" value="TRYPSIN_HIS"/>
    <property type="match status" value="1"/>
</dbReference>
<comment type="caution">
    <text evidence="3">Lacks conserved residue(s) required for the propagation of feature annotation.</text>
</comment>
<dbReference type="InterPro" id="IPR002172">
    <property type="entry name" value="LDrepeatLR_classA_rpt"/>
</dbReference>
<evidence type="ECO:0000256" key="2">
    <source>
        <dbReference type="ARBA" id="ARBA00024195"/>
    </source>
</evidence>
<dbReference type="Pfam" id="PF00089">
    <property type="entry name" value="Trypsin"/>
    <property type="match status" value="1"/>
</dbReference>
<protein>
    <submittedName>
        <fullName evidence="5">Trypsin-1</fullName>
    </submittedName>
</protein>
<keyword evidence="1 3" id="KW-1015">Disulfide bond</keyword>
<dbReference type="GO" id="GO:0004252">
    <property type="term" value="F:serine-type endopeptidase activity"/>
    <property type="evidence" value="ECO:0007669"/>
    <property type="project" value="InterPro"/>
</dbReference>
<dbReference type="CDD" id="cd00190">
    <property type="entry name" value="Tryp_SPc"/>
    <property type="match status" value="1"/>
</dbReference>
<dbReference type="Gene3D" id="2.40.10.10">
    <property type="entry name" value="Trypsin-like serine proteases"/>
    <property type="match status" value="1"/>
</dbReference>
<dbReference type="Proteomes" id="UP000198287">
    <property type="component" value="Unassembled WGS sequence"/>
</dbReference>
<dbReference type="FunFam" id="2.40.10.10:FF:000068">
    <property type="entry name" value="transmembrane protease serine 2"/>
    <property type="match status" value="1"/>
</dbReference>
<dbReference type="SMART" id="SM00020">
    <property type="entry name" value="Tryp_SPc"/>
    <property type="match status" value="1"/>
</dbReference>
<evidence type="ECO:0000256" key="1">
    <source>
        <dbReference type="ARBA" id="ARBA00023157"/>
    </source>
</evidence>
<dbReference type="SUPFAM" id="SSF50494">
    <property type="entry name" value="Trypsin-like serine proteases"/>
    <property type="match status" value="1"/>
</dbReference>
<dbReference type="InterPro" id="IPR001254">
    <property type="entry name" value="Trypsin_dom"/>
</dbReference>